<dbReference type="SMART" id="SM00338">
    <property type="entry name" value="BRLZ"/>
    <property type="match status" value="1"/>
</dbReference>
<name>A0A1C7NET9_9FUNG</name>
<comment type="subcellular location">
    <subcellularLocation>
        <location evidence="2">Cytoplasm</location>
    </subcellularLocation>
    <subcellularLocation>
        <location evidence="1">Nucleus</location>
    </subcellularLocation>
</comment>
<evidence type="ECO:0000256" key="2">
    <source>
        <dbReference type="ARBA" id="ARBA00004496"/>
    </source>
</evidence>
<proteinExistence type="predicted"/>
<dbReference type="GO" id="GO:0090575">
    <property type="term" value="C:RNA polymerase II transcription regulator complex"/>
    <property type="evidence" value="ECO:0007669"/>
    <property type="project" value="TreeGrafter"/>
</dbReference>
<dbReference type="Pfam" id="PF00170">
    <property type="entry name" value="bZIP_1"/>
    <property type="match status" value="1"/>
</dbReference>
<comment type="caution">
    <text evidence="6">The sequence shown here is derived from an EMBL/GenBank/DDBJ whole genome shotgun (WGS) entry which is preliminary data.</text>
</comment>
<dbReference type="GO" id="GO:0033554">
    <property type="term" value="P:cellular response to stress"/>
    <property type="evidence" value="ECO:0007669"/>
    <property type="project" value="UniProtKB-ARBA"/>
</dbReference>
<dbReference type="InterPro" id="IPR004827">
    <property type="entry name" value="bZIP"/>
</dbReference>
<evidence type="ECO:0000256" key="4">
    <source>
        <dbReference type="SAM" id="MobiDB-lite"/>
    </source>
</evidence>
<sequence>MDNQAIRQESTSPSTSAFRPIMPSSTPPKILPRPESLKLNNDQSWIRIPSKRPMKGPNEDVIKLPGVNSTNDLRIRRKEQNRAAQRAFRERKERYVKELEDKIKEIKAAHAIQVAQLEKENQELKLALKRLQNTSPEAASTPNKKQRKRSLSPVGDISSPQFSDTQSPINASPVSTSPRTASPMRTSPINTSPTPRIPSSAVACIRDKDGISFCERLKEEVCSRAYNQLLTEPLFDSHGFLNETISSHPVPIVTTDEEGNECRKSEIFNRMEQDLTDRFLPTQHDASALHKADGFISCSEVWAKISAHPRFEEFDVDELCDEIRKRAKCSRNGPVFEEHDVIEVLETMEAKLNFIAFAC</sequence>
<accession>A0A1C7NET9</accession>
<dbReference type="GO" id="GO:0000976">
    <property type="term" value="F:transcription cis-regulatory region binding"/>
    <property type="evidence" value="ECO:0007669"/>
    <property type="project" value="InterPro"/>
</dbReference>
<dbReference type="InParanoid" id="A0A1C7NET9"/>
<dbReference type="InterPro" id="IPR023167">
    <property type="entry name" value="Yap1_redox_dom_sf"/>
</dbReference>
<evidence type="ECO:0000256" key="3">
    <source>
        <dbReference type="ARBA" id="ARBA00023242"/>
    </source>
</evidence>
<evidence type="ECO:0000256" key="1">
    <source>
        <dbReference type="ARBA" id="ARBA00004123"/>
    </source>
</evidence>
<dbReference type="SUPFAM" id="SSF111430">
    <property type="entry name" value="YAP1 redox domain"/>
    <property type="match status" value="1"/>
</dbReference>
<dbReference type="Gene3D" id="1.10.238.100">
    <property type="entry name" value="YAP1 redox domain. Chain B"/>
    <property type="match status" value="1"/>
</dbReference>
<keyword evidence="3" id="KW-0539">Nucleus</keyword>
<dbReference type="GO" id="GO:0005737">
    <property type="term" value="C:cytoplasm"/>
    <property type="evidence" value="ECO:0007669"/>
    <property type="project" value="UniProtKB-SubCell"/>
</dbReference>
<gene>
    <name evidence="6" type="ORF">A0J61_04341</name>
</gene>
<evidence type="ECO:0000313" key="7">
    <source>
        <dbReference type="Proteomes" id="UP000093000"/>
    </source>
</evidence>
<dbReference type="STRING" id="101091.A0A1C7NET9"/>
<evidence type="ECO:0000259" key="5">
    <source>
        <dbReference type="PROSITE" id="PS50217"/>
    </source>
</evidence>
<dbReference type="CDD" id="cd14688">
    <property type="entry name" value="bZIP_YAP"/>
    <property type="match status" value="1"/>
</dbReference>
<dbReference type="Pfam" id="PF08601">
    <property type="entry name" value="PAP1"/>
    <property type="match status" value="1"/>
</dbReference>
<protein>
    <recommendedName>
        <fullName evidence="5">BZIP domain-containing protein</fullName>
    </recommendedName>
</protein>
<keyword evidence="7" id="KW-1185">Reference proteome</keyword>
<dbReference type="InterPro" id="IPR013910">
    <property type="entry name" value="TF_PAP1"/>
</dbReference>
<evidence type="ECO:0000313" key="6">
    <source>
        <dbReference type="EMBL" id="OBZ87625.1"/>
    </source>
</evidence>
<dbReference type="PROSITE" id="PS50217">
    <property type="entry name" value="BZIP"/>
    <property type="match status" value="1"/>
</dbReference>
<dbReference type="InterPro" id="IPR046347">
    <property type="entry name" value="bZIP_sf"/>
</dbReference>
<dbReference type="AlphaFoldDB" id="A0A1C7NET9"/>
<dbReference type="PANTHER" id="PTHR40621">
    <property type="entry name" value="TRANSCRIPTION FACTOR KAPC-RELATED"/>
    <property type="match status" value="1"/>
</dbReference>
<dbReference type="PANTHER" id="PTHR40621:SF8">
    <property type="entry name" value="AP-1-LIKE TRANSCRIPTION FACTOR YAP3"/>
    <property type="match status" value="1"/>
</dbReference>
<organism evidence="6 7">
    <name type="scientific">Choanephora cucurbitarum</name>
    <dbReference type="NCBI Taxonomy" id="101091"/>
    <lineage>
        <taxon>Eukaryota</taxon>
        <taxon>Fungi</taxon>
        <taxon>Fungi incertae sedis</taxon>
        <taxon>Mucoromycota</taxon>
        <taxon>Mucoromycotina</taxon>
        <taxon>Mucoromycetes</taxon>
        <taxon>Mucorales</taxon>
        <taxon>Mucorineae</taxon>
        <taxon>Choanephoraceae</taxon>
        <taxon>Choanephoroideae</taxon>
        <taxon>Choanephora</taxon>
    </lineage>
</organism>
<dbReference type="SUPFAM" id="SSF57959">
    <property type="entry name" value="Leucine zipper domain"/>
    <property type="match status" value="1"/>
</dbReference>
<feature type="compositionally biased region" description="Polar residues" evidence="4">
    <location>
        <begin position="158"/>
        <end position="194"/>
    </location>
</feature>
<feature type="compositionally biased region" description="Polar residues" evidence="4">
    <location>
        <begin position="1"/>
        <end position="17"/>
    </location>
</feature>
<dbReference type="OrthoDB" id="2593073at2759"/>
<dbReference type="EMBL" id="LUGH01000210">
    <property type="protein sequence ID" value="OBZ87625.1"/>
    <property type="molecule type" value="Genomic_DNA"/>
</dbReference>
<dbReference type="PROSITE" id="PS00036">
    <property type="entry name" value="BZIP_BASIC"/>
    <property type="match status" value="1"/>
</dbReference>
<feature type="region of interest" description="Disordered" evidence="4">
    <location>
        <begin position="131"/>
        <end position="197"/>
    </location>
</feature>
<dbReference type="GO" id="GO:0001228">
    <property type="term" value="F:DNA-binding transcription activator activity, RNA polymerase II-specific"/>
    <property type="evidence" value="ECO:0007669"/>
    <property type="project" value="TreeGrafter"/>
</dbReference>
<dbReference type="FunCoup" id="A0A1C7NET9">
    <property type="interactions" value="36"/>
</dbReference>
<feature type="domain" description="BZIP" evidence="5">
    <location>
        <begin position="71"/>
        <end position="125"/>
    </location>
</feature>
<dbReference type="InterPro" id="IPR050936">
    <property type="entry name" value="AP-1-like"/>
</dbReference>
<dbReference type="Proteomes" id="UP000093000">
    <property type="component" value="Unassembled WGS sequence"/>
</dbReference>
<dbReference type="Gene3D" id="1.20.5.170">
    <property type="match status" value="1"/>
</dbReference>
<feature type="region of interest" description="Disordered" evidence="4">
    <location>
        <begin position="1"/>
        <end position="36"/>
    </location>
</feature>
<feature type="compositionally biased region" description="Polar residues" evidence="4">
    <location>
        <begin position="131"/>
        <end position="143"/>
    </location>
</feature>
<reference evidence="6 7" key="1">
    <citation type="submission" date="2016-03" db="EMBL/GenBank/DDBJ databases">
        <title>Choanephora cucurbitarum.</title>
        <authorList>
            <person name="Min B."/>
            <person name="Park H."/>
            <person name="Park J.-H."/>
            <person name="Shin H.-D."/>
            <person name="Choi I.-G."/>
        </authorList>
    </citation>
    <scope>NUCLEOTIDE SEQUENCE [LARGE SCALE GENOMIC DNA]</scope>
    <source>
        <strain evidence="6 7">KUS-F28377</strain>
    </source>
</reference>